<keyword evidence="1" id="KW-0472">Membrane</keyword>
<proteinExistence type="predicted"/>
<feature type="transmembrane region" description="Helical" evidence="1">
    <location>
        <begin position="129"/>
        <end position="152"/>
    </location>
</feature>
<protein>
    <submittedName>
        <fullName evidence="2">Uncharacterized protein</fullName>
    </submittedName>
</protein>
<sequence length="157" mass="17541">MSALPVDAAYFDAFPLSTDEPYFDGILLSAGLIFPDGFFLPVVDAFSDDFVFSTDSVFFCGLLSNVCSAFLARPVFLLQIAFPLLTYRWFSLPFFLCFVYNLFCALPWIFLTVLVVFPHCALIFLRFSLAFPVIAEESSLSFSTVVVAFSFASSRFA</sequence>
<evidence type="ECO:0000313" key="2">
    <source>
        <dbReference type="EMBL" id="EEG94280.1"/>
    </source>
</evidence>
<gene>
    <name evidence="2" type="ORF">ROSEINA2194_01918</name>
</gene>
<dbReference type="Proteomes" id="UP000003561">
    <property type="component" value="Unassembled WGS sequence"/>
</dbReference>
<keyword evidence="1" id="KW-0812">Transmembrane</keyword>
<feature type="transmembrane region" description="Helical" evidence="1">
    <location>
        <begin position="92"/>
        <end position="117"/>
    </location>
</feature>
<organism evidence="2 3">
    <name type="scientific">Roseburia inulinivorans DSM 16841</name>
    <dbReference type="NCBI Taxonomy" id="622312"/>
    <lineage>
        <taxon>Bacteria</taxon>
        <taxon>Bacillati</taxon>
        <taxon>Bacillota</taxon>
        <taxon>Clostridia</taxon>
        <taxon>Lachnospirales</taxon>
        <taxon>Lachnospiraceae</taxon>
        <taxon>Roseburia</taxon>
    </lineage>
</organism>
<comment type="caution">
    <text evidence="2">The sequence shown here is derived from an EMBL/GenBank/DDBJ whole genome shotgun (WGS) entry which is preliminary data.</text>
</comment>
<reference evidence="2 3" key="2">
    <citation type="submission" date="2009-03" db="EMBL/GenBank/DDBJ databases">
        <title>Draft genome sequence of Roseburia inulinivorans (DSM 16841).</title>
        <authorList>
            <person name="Sudarsanam P."/>
            <person name="Ley R."/>
            <person name="Guruge J."/>
            <person name="Turnbaugh P.J."/>
            <person name="Mahowald M."/>
            <person name="Liep D."/>
            <person name="Gordon J."/>
        </authorList>
    </citation>
    <scope>NUCLEOTIDE SEQUENCE [LARGE SCALE GENOMIC DNA]</scope>
    <source>
        <strain evidence="2 3">DSM 16841</strain>
    </source>
</reference>
<dbReference type="EMBL" id="ACFY01000084">
    <property type="protein sequence ID" value="EEG94280.1"/>
    <property type="molecule type" value="Genomic_DNA"/>
</dbReference>
<name>C0FT51_9FIRM</name>
<keyword evidence="1" id="KW-1133">Transmembrane helix</keyword>
<feature type="transmembrane region" description="Helical" evidence="1">
    <location>
        <begin position="50"/>
        <end position="72"/>
    </location>
</feature>
<reference evidence="2 3" key="1">
    <citation type="submission" date="2009-02" db="EMBL/GenBank/DDBJ databases">
        <authorList>
            <person name="Fulton L."/>
            <person name="Clifton S."/>
            <person name="Fulton B."/>
            <person name="Xu J."/>
            <person name="Minx P."/>
            <person name="Pepin K.H."/>
            <person name="Johnson M."/>
            <person name="Bhonagiri V."/>
            <person name="Nash W.E."/>
            <person name="Mardis E.R."/>
            <person name="Wilson R.K."/>
        </authorList>
    </citation>
    <scope>NUCLEOTIDE SEQUENCE [LARGE SCALE GENOMIC DNA]</scope>
    <source>
        <strain evidence="2 3">DSM 16841</strain>
    </source>
</reference>
<evidence type="ECO:0000313" key="3">
    <source>
        <dbReference type="Proteomes" id="UP000003561"/>
    </source>
</evidence>
<dbReference type="AlphaFoldDB" id="C0FT51"/>
<evidence type="ECO:0000256" key="1">
    <source>
        <dbReference type="SAM" id="Phobius"/>
    </source>
</evidence>
<accession>C0FT51</accession>